<keyword evidence="1" id="KW-0175">Coiled coil</keyword>
<gene>
    <name evidence="5" type="ORF">FVE85_4883</name>
</gene>
<evidence type="ECO:0000256" key="2">
    <source>
        <dbReference type="SAM" id="MobiDB-lite"/>
    </source>
</evidence>
<keyword evidence="6" id="KW-1185">Reference proteome</keyword>
<dbReference type="GO" id="GO:0003700">
    <property type="term" value="F:DNA-binding transcription factor activity"/>
    <property type="evidence" value="ECO:0007669"/>
    <property type="project" value="InterPro"/>
</dbReference>
<dbReference type="InterPro" id="IPR004827">
    <property type="entry name" value="bZIP"/>
</dbReference>
<feature type="compositionally biased region" description="Acidic residues" evidence="2">
    <location>
        <begin position="339"/>
        <end position="358"/>
    </location>
</feature>
<proteinExistence type="predicted"/>
<dbReference type="EMBL" id="VRMN01000006">
    <property type="protein sequence ID" value="KAA8493746.1"/>
    <property type="molecule type" value="Genomic_DNA"/>
</dbReference>
<dbReference type="SUPFAM" id="SSF57959">
    <property type="entry name" value="Leucine zipper domain"/>
    <property type="match status" value="1"/>
</dbReference>
<evidence type="ECO:0000313" key="6">
    <source>
        <dbReference type="Proteomes" id="UP000324585"/>
    </source>
</evidence>
<feature type="domain" description="BZIP" evidence="4">
    <location>
        <begin position="412"/>
        <end position="475"/>
    </location>
</feature>
<feature type="region of interest" description="Disordered" evidence="2">
    <location>
        <begin position="180"/>
        <end position="232"/>
    </location>
</feature>
<dbReference type="SMART" id="SM00338">
    <property type="entry name" value="BRLZ"/>
    <property type="match status" value="1"/>
</dbReference>
<dbReference type="PROSITE" id="PS50217">
    <property type="entry name" value="BZIP"/>
    <property type="match status" value="1"/>
</dbReference>
<dbReference type="Proteomes" id="UP000324585">
    <property type="component" value="Unassembled WGS sequence"/>
</dbReference>
<evidence type="ECO:0000256" key="1">
    <source>
        <dbReference type="SAM" id="Coils"/>
    </source>
</evidence>
<dbReference type="InterPro" id="IPR046347">
    <property type="entry name" value="bZIP_sf"/>
</dbReference>
<sequence length="488" mass="52719">MLEGGKSGKPPAGAPLQVPAPLDLDDGELAGVDLGVPRQMSFGLPALGSASASMPASAMQFFSPLPSMSMTPGSIPLIVSTPDSAEFQQVEVPSSATIGQLKWLLASELNMKNVDISIGNGETMADNSTLEEHGIPQMYNAAGAACWVADELSGQDKERALKPVLKVMDAMQRGEETVRLHATSGEYSDSPTRGTTPPGAMHTRLRRKASEANSKKTSSSNLSIRQQTSSTRELVNDPVKLVSVLGESYPDLYRKSTVDKFMSAYASGETPPPPPSALLRGLSNMTWGAGTTGGFPTMERHSDPAASGVRPQEGEPSPAGHGTWVEELKNTWQADLTNAEELDMEGDRGCEEDEDEEDGRYYSGQEYEGTDGGAPSSEAGGDHHGMNGPSGADARQPKKRGRKRKFPELTEEQRAELRKIQNRESAKKSRERKKVLNKDYETMIDGVLVENQQLKSRLETLSQRLEMMQRLLAVQVKPSAPLKPSVPR</sequence>
<feature type="domain" description="Ubiquitin-like" evidence="3">
    <location>
        <begin position="75"/>
        <end position="135"/>
    </location>
</feature>
<evidence type="ECO:0000313" key="5">
    <source>
        <dbReference type="EMBL" id="KAA8493746.1"/>
    </source>
</evidence>
<evidence type="ECO:0008006" key="7">
    <source>
        <dbReference type="Google" id="ProtNLM"/>
    </source>
</evidence>
<feature type="compositionally biased region" description="Basic and acidic residues" evidence="2">
    <location>
        <begin position="406"/>
        <end position="433"/>
    </location>
</feature>
<accession>A0A5J4YR32</accession>
<dbReference type="InterPro" id="IPR029071">
    <property type="entry name" value="Ubiquitin-like_domsf"/>
</dbReference>
<dbReference type="PROSITE" id="PS50053">
    <property type="entry name" value="UBIQUITIN_2"/>
    <property type="match status" value="1"/>
</dbReference>
<dbReference type="CDD" id="cd14686">
    <property type="entry name" value="bZIP"/>
    <property type="match status" value="1"/>
</dbReference>
<dbReference type="CDD" id="cd17039">
    <property type="entry name" value="Ubl_ubiquitin_like"/>
    <property type="match status" value="1"/>
</dbReference>
<feature type="region of interest" description="Disordered" evidence="2">
    <location>
        <begin position="1"/>
        <end position="22"/>
    </location>
</feature>
<name>A0A5J4YR32_PORPP</name>
<feature type="region of interest" description="Disordered" evidence="2">
    <location>
        <begin position="339"/>
        <end position="433"/>
    </location>
</feature>
<evidence type="ECO:0000259" key="3">
    <source>
        <dbReference type="PROSITE" id="PS50053"/>
    </source>
</evidence>
<reference evidence="6" key="1">
    <citation type="journal article" date="2019" name="Nat. Commun.">
        <title>Expansion of phycobilisome linker gene families in mesophilic red algae.</title>
        <authorList>
            <person name="Lee J."/>
            <person name="Kim D."/>
            <person name="Bhattacharya D."/>
            <person name="Yoon H.S."/>
        </authorList>
    </citation>
    <scope>NUCLEOTIDE SEQUENCE [LARGE SCALE GENOMIC DNA]</scope>
    <source>
        <strain evidence="6">CCMP 1328</strain>
    </source>
</reference>
<dbReference type="InterPro" id="IPR000626">
    <property type="entry name" value="Ubiquitin-like_dom"/>
</dbReference>
<evidence type="ECO:0000259" key="4">
    <source>
        <dbReference type="PROSITE" id="PS50217"/>
    </source>
</evidence>
<organism evidence="5 6">
    <name type="scientific">Porphyridium purpureum</name>
    <name type="common">Red alga</name>
    <name type="synonym">Porphyridium cruentum</name>
    <dbReference type="NCBI Taxonomy" id="35688"/>
    <lineage>
        <taxon>Eukaryota</taxon>
        <taxon>Rhodophyta</taxon>
        <taxon>Bangiophyceae</taxon>
        <taxon>Porphyridiales</taxon>
        <taxon>Porphyridiaceae</taxon>
        <taxon>Porphyridium</taxon>
    </lineage>
</organism>
<comment type="caution">
    <text evidence="5">The sequence shown here is derived from an EMBL/GenBank/DDBJ whole genome shotgun (WGS) entry which is preliminary data.</text>
</comment>
<feature type="coiled-coil region" evidence="1">
    <location>
        <begin position="444"/>
        <end position="471"/>
    </location>
</feature>
<dbReference type="PROSITE" id="PS00036">
    <property type="entry name" value="BZIP_BASIC"/>
    <property type="match status" value="1"/>
</dbReference>
<feature type="compositionally biased region" description="Polar residues" evidence="2">
    <location>
        <begin position="215"/>
        <end position="232"/>
    </location>
</feature>
<feature type="region of interest" description="Disordered" evidence="2">
    <location>
        <begin position="298"/>
        <end position="323"/>
    </location>
</feature>
<protein>
    <recommendedName>
        <fullName evidence="7">BZIP domain-containing protein</fullName>
    </recommendedName>
</protein>
<feature type="compositionally biased region" description="Polar residues" evidence="2">
    <location>
        <begin position="185"/>
        <end position="195"/>
    </location>
</feature>
<dbReference type="AlphaFoldDB" id="A0A5J4YR32"/>
<dbReference type="Gene3D" id="1.20.5.170">
    <property type="match status" value="1"/>
</dbReference>
<dbReference type="Pfam" id="PF00170">
    <property type="entry name" value="bZIP_1"/>
    <property type="match status" value="1"/>
</dbReference>
<dbReference type="OrthoDB" id="6090at2759"/>
<dbReference type="SUPFAM" id="SSF54236">
    <property type="entry name" value="Ubiquitin-like"/>
    <property type="match status" value="1"/>
</dbReference>